<evidence type="ECO:0000313" key="2">
    <source>
        <dbReference type="EMBL" id="ERN14831.1"/>
    </source>
</evidence>
<dbReference type="InterPro" id="IPR001810">
    <property type="entry name" value="F-box_dom"/>
</dbReference>
<gene>
    <name evidence="2" type="ORF">AMTR_s00032p00115430</name>
</gene>
<dbReference type="SMART" id="SM00256">
    <property type="entry name" value="FBOX"/>
    <property type="match status" value="1"/>
</dbReference>
<evidence type="ECO:0000313" key="3">
    <source>
        <dbReference type="Proteomes" id="UP000017836"/>
    </source>
</evidence>
<dbReference type="EMBL" id="KI392518">
    <property type="protein sequence ID" value="ERN14831.1"/>
    <property type="molecule type" value="Genomic_DNA"/>
</dbReference>
<feature type="domain" description="F-box" evidence="1">
    <location>
        <begin position="8"/>
        <end position="48"/>
    </location>
</feature>
<dbReference type="InterPro" id="IPR050796">
    <property type="entry name" value="SCF_F-box_component"/>
</dbReference>
<dbReference type="SUPFAM" id="SSF81383">
    <property type="entry name" value="F-box domain"/>
    <property type="match status" value="1"/>
</dbReference>
<dbReference type="GO" id="GO:0031146">
    <property type="term" value="P:SCF-dependent proteasomal ubiquitin-dependent protein catabolic process"/>
    <property type="evidence" value="ECO:0000318"/>
    <property type="project" value="GO_Central"/>
</dbReference>
<reference evidence="3" key="1">
    <citation type="journal article" date="2013" name="Science">
        <title>The Amborella genome and the evolution of flowering plants.</title>
        <authorList>
            <consortium name="Amborella Genome Project"/>
        </authorList>
    </citation>
    <scope>NUCLEOTIDE SEQUENCE [LARGE SCALE GENOMIC DNA]</scope>
</reference>
<keyword evidence="3" id="KW-1185">Reference proteome</keyword>
<dbReference type="InterPro" id="IPR036047">
    <property type="entry name" value="F-box-like_dom_sf"/>
</dbReference>
<dbReference type="Gramene" id="ERN14831">
    <property type="protein sequence ID" value="ERN14831"/>
    <property type="gene ID" value="AMTR_s00032p00115430"/>
</dbReference>
<name>U5CNU6_AMBTC</name>
<dbReference type="PANTHER" id="PTHR31672:SF13">
    <property type="entry name" value="F-BOX PROTEIN CPR30-LIKE"/>
    <property type="match status" value="1"/>
</dbReference>
<dbReference type="HOGENOM" id="CLU_591021_0_0_1"/>
<organism evidence="2 3">
    <name type="scientific">Amborella trichopoda</name>
    <dbReference type="NCBI Taxonomy" id="13333"/>
    <lineage>
        <taxon>Eukaryota</taxon>
        <taxon>Viridiplantae</taxon>
        <taxon>Streptophyta</taxon>
        <taxon>Embryophyta</taxon>
        <taxon>Tracheophyta</taxon>
        <taxon>Spermatophyta</taxon>
        <taxon>Magnoliopsida</taxon>
        <taxon>Amborellales</taxon>
        <taxon>Amborellaceae</taxon>
        <taxon>Amborella</taxon>
    </lineage>
</organism>
<dbReference type="Pfam" id="PF08268">
    <property type="entry name" value="FBA_3"/>
    <property type="match status" value="1"/>
</dbReference>
<dbReference type="AlphaFoldDB" id="U5CNU6"/>
<dbReference type="Pfam" id="PF00646">
    <property type="entry name" value="F-box"/>
    <property type="match status" value="1"/>
</dbReference>
<accession>U5CNU6</accession>
<dbReference type="STRING" id="13333.U5CNU6"/>
<dbReference type="PANTHER" id="PTHR31672">
    <property type="entry name" value="BNACNNG10540D PROTEIN"/>
    <property type="match status" value="1"/>
</dbReference>
<proteinExistence type="predicted"/>
<dbReference type="GO" id="GO:0004842">
    <property type="term" value="F:ubiquitin-protein transferase activity"/>
    <property type="evidence" value="ECO:0000318"/>
    <property type="project" value="GO_Central"/>
</dbReference>
<dbReference type="Proteomes" id="UP000017836">
    <property type="component" value="Unassembled WGS sequence"/>
</dbReference>
<dbReference type="InterPro" id="IPR013187">
    <property type="entry name" value="F-box-assoc_dom_typ3"/>
</dbReference>
<protein>
    <recommendedName>
        <fullName evidence="1">F-box domain-containing protein</fullName>
    </recommendedName>
</protein>
<sequence>MGTLSNTLSDDIMEIILLSLPVKVLVNLKTVSRSWNQFLSSPSFAKAHFLTPHPSHPLVLFLRRENDHILFLHDYPNDRKSHRSNLRVSMRMGGIVCRRMAESHGILCCLSRELHGDGQRELHGDGQRDVFFVVNPVTSQCTFVPSFLDLEVLDFGFYFDPQNCNYKILAGVKFGNSGKKVSSHRRWDSANRVRYLIFNSSAQQWRIPKGTCPTEISPPRNTCIFLDRFLGDRISSIDSIIGITIGQTTYHLFLKYLMAFDMEMEEVKIIPIPPRILRNVISSSILVREGNLTLVQLTKFLKVTLWTLMEDKNWEELVTIDISELVSEGSEDAPSLPLLFPFPLLGEVLFMSYCPTEELNLKKHGPSFLRYNMANGLLHVVDELSELRKLNPNFRRNWQNATPIAAFWEEHLDCYDRNFLLYKPTLFSWKHAETVETNSRCDIKLLNLIKEDYMLFSSNRKKI</sequence>
<evidence type="ECO:0000259" key="1">
    <source>
        <dbReference type="SMART" id="SM00256"/>
    </source>
</evidence>